<evidence type="ECO:0000256" key="3">
    <source>
        <dbReference type="ARBA" id="ARBA00023125"/>
    </source>
</evidence>
<dbReference type="InterPro" id="IPR016177">
    <property type="entry name" value="DNA-bd_dom_sf"/>
</dbReference>
<keyword evidence="9" id="KW-1185">Reference proteome</keyword>
<feature type="region of interest" description="Disordered" evidence="6">
    <location>
        <begin position="98"/>
        <end position="117"/>
    </location>
</feature>
<evidence type="ECO:0000313" key="9">
    <source>
        <dbReference type="Proteomes" id="UP001367508"/>
    </source>
</evidence>
<dbReference type="SUPFAM" id="SSF54171">
    <property type="entry name" value="DNA-binding domain"/>
    <property type="match status" value="1"/>
</dbReference>
<gene>
    <name evidence="8" type="ORF">VNO77_41340</name>
</gene>
<evidence type="ECO:0000256" key="4">
    <source>
        <dbReference type="ARBA" id="ARBA00023163"/>
    </source>
</evidence>
<evidence type="ECO:0000256" key="5">
    <source>
        <dbReference type="ARBA" id="ARBA00023242"/>
    </source>
</evidence>
<name>A0AAN9JYX7_CANGL</name>
<accession>A0AAN9JYX7</accession>
<dbReference type="InterPro" id="IPR036955">
    <property type="entry name" value="AP2/ERF_dom_sf"/>
</dbReference>
<evidence type="ECO:0000256" key="6">
    <source>
        <dbReference type="SAM" id="MobiDB-lite"/>
    </source>
</evidence>
<comment type="caution">
    <text evidence="8">The sequence shown here is derived from an EMBL/GenBank/DDBJ whole genome shotgun (WGS) entry which is preliminary data.</text>
</comment>
<comment type="subcellular location">
    <subcellularLocation>
        <location evidence="1">Nucleus</location>
    </subcellularLocation>
</comment>
<dbReference type="CDD" id="cd00018">
    <property type="entry name" value="AP2"/>
    <property type="match status" value="1"/>
</dbReference>
<feature type="compositionally biased region" description="Basic residues" evidence="6">
    <location>
        <begin position="7"/>
        <end position="18"/>
    </location>
</feature>
<protein>
    <recommendedName>
        <fullName evidence="7">AP2/ERF domain-containing protein</fullName>
    </recommendedName>
</protein>
<evidence type="ECO:0000313" key="8">
    <source>
        <dbReference type="EMBL" id="KAK7307890.1"/>
    </source>
</evidence>
<dbReference type="Proteomes" id="UP001367508">
    <property type="component" value="Unassembled WGS sequence"/>
</dbReference>
<keyword evidence="5" id="KW-0539">Nucleus</keyword>
<keyword evidence="2" id="KW-0805">Transcription regulation</keyword>
<dbReference type="EMBL" id="JAYMYQ010000010">
    <property type="protein sequence ID" value="KAK7307890.1"/>
    <property type="molecule type" value="Genomic_DNA"/>
</dbReference>
<evidence type="ECO:0000256" key="1">
    <source>
        <dbReference type="ARBA" id="ARBA00004123"/>
    </source>
</evidence>
<feature type="domain" description="AP2/ERF" evidence="7">
    <location>
        <begin position="116"/>
        <end position="173"/>
    </location>
</feature>
<dbReference type="AlphaFoldDB" id="A0AAN9JYX7"/>
<dbReference type="InterPro" id="IPR050913">
    <property type="entry name" value="AP2/ERF_ERF"/>
</dbReference>
<organism evidence="8 9">
    <name type="scientific">Canavalia gladiata</name>
    <name type="common">Sword bean</name>
    <name type="synonym">Dolichos gladiatus</name>
    <dbReference type="NCBI Taxonomy" id="3824"/>
    <lineage>
        <taxon>Eukaryota</taxon>
        <taxon>Viridiplantae</taxon>
        <taxon>Streptophyta</taxon>
        <taxon>Embryophyta</taxon>
        <taxon>Tracheophyta</taxon>
        <taxon>Spermatophyta</taxon>
        <taxon>Magnoliopsida</taxon>
        <taxon>eudicotyledons</taxon>
        <taxon>Gunneridae</taxon>
        <taxon>Pentapetalae</taxon>
        <taxon>rosids</taxon>
        <taxon>fabids</taxon>
        <taxon>Fabales</taxon>
        <taxon>Fabaceae</taxon>
        <taxon>Papilionoideae</taxon>
        <taxon>50 kb inversion clade</taxon>
        <taxon>NPAAA clade</taxon>
        <taxon>indigoferoid/millettioid clade</taxon>
        <taxon>Phaseoleae</taxon>
        <taxon>Canavalia</taxon>
    </lineage>
</organism>
<proteinExistence type="predicted"/>
<dbReference type="GO" id="GO:0003700">
    <property type="term" value="F:DNA-binding transcription factor activity"/>
    <property type="evidence" value="ECO:0007669"/>
    <property type="project" value="InterPro"/>
</dbReference>
<evidence type="ECO:0000259" key="7">
    <source>
        <dbReference type="PROSITE" id="PS51032"/>
    </source>
</evidence>
<reference evidence="8 9" key="1">
    <citation type="submission" date="2024-01" db="EMBL/GenBank/DDBJ databases">
        <title>The genomes of 5 underutilized Papilionoideae crops provide insights into root nodulation and disease resistanc.</title>
        <authorList>
            <person name="Jiang F."/>
        </authorList>
    </citation>
    <scope>NUCLEOTIDE SEQUENCE [LARGE SCALE GENOMIC DNA]</scope>
    <source>
        <strain evidence="8">LVBAO_FW01</strain>
        <tissue evidence="8">Leaves</tissue>
    </source>
</reference>
<dbReference type="GO" id="GO:0005634">
    <property type="term" value="C:nucleus"/>
    <property type="evidence" value="ECO:0007669"/>
    <property type="project" value="UniProtKB-SubCell"/>
</dbReference>
<dbReference type="PANTHER" id="PTHR31194:SF140">
    <property type="entry name" value="ETHYLENE-RESPONSIVE TRANSCRIPTION FACTOR CRF2"/>
    <property type="match status" value="1"/>
</dbReference>
<dbReference type="FunFam" id="3.30.730.10:FF:000001">
    <property type="entry name" value="Ethylene-responsive transcription factor 2"/>
    <property type="match status" value="1"/>
</dbReference>
<dbReference type="PROSITE" id="PS51032">
    <property type="entry name" value="AP2_ERF"/>
    <property type="match status" value="1"/>
</dbReference>
<feature type="region of interest" description="Disordered" evidence="6">
    <location>
        <begin position="1"/>
        <end position="65"/>
    </location>
</feature>
<dbReference type="PANTHER" id="PTHR31194">
    <property type="entry name" value="SHN SHINE , DNA BINDING / TRANSCRIPTION FACTOR"/>
    <property type="match status" value="1"/>
</dbReference>
<dbReference type="Pfam" id="PF00847">
    <property type="entry name" value="AP2"/>
    <property type="match status" value="1"/>
</dbReference>
<feature type="compositionally biased region" description="Low complexity" evidence="6">
    <location>
        <begin position="41"/>
        <end position="50"/>
    </location>
</feature>
<dbReference type="SMART" id="SM00380">
    <property type="entry name" value="AP2"/>
    <property type="match status" value="1"/>
</dbReference>
<sequence length="333" mass="37648">MTAPPMKHTHTHTHRLNHTKLMIPSEEDPPKHPYPRLVRISVTDTDATDSSSDEEESFRSSTRHRNRHRKFVNEISIESCASENDAVVSKKRIRAKSSTVGKARVPDTRRVSSTKKFRGVRQRPWGKWAAEIRDPSRRVRLWLGTYDTAEEAAMVYDNAAIKLRGPDALTNFITPPTTRQNSSRNKEPAPAPVLNGYISGEEPQNKNLFSPVSVLQCCSLSEEAESVTGKDDEYSCVSENFSDKTIPVDKASSESPFSIPIDIQFDFRCCSPARDVFENFNYAPDSVLFSDDWAGMFLTSCEDFGFKSLHMDTNRDFFQDIDDLFVSDPLLAL</sequence>
<dbReference type="InterPro" id="IPR001471">
    <property type="entry name" value="AP2/ERF_dom"/>
</dbReference>
<dbReference type="Gene3D" id="3.30.730.10">
    <property type="entry name" value="AP2/ERF domain"/>
    <property type="match status" value="1"/>
</dbReference>
<keyword evidence="4" id="KW-0804">Transcription</keyword>
<keyword evidence="3" id="KW-0238">DNA-binding</keyword>
<evidence type="ECO:0000256" key="2">
    <source>
        <dbReference type="ARBA" id="ARBA00023015"/>
    </source>
</evidence>
<dbReference type="GO" id="GO:0003677">
    <property type="term" value="F:DNA binding"/>
    <property type="evidence" value="ECO:0007669"/>
    <property type="project" value="UniProtKB-KW"/>
</dbReference>
<dbReference type="PRINTS" id="PR00367">
    <property type="entry name" value="ETHRSPELEMNT"/>
</dbReference>